<protein>
    <submittedName>
        <fullName evidence="3">Inhibitor of growth protein 3</fullName>
    </submittedName>
</protein>
<evidence type="ECO:0000313" key="3">
    <source>
        <dbReference type="EMBL" id="KFO19541.1"/>
    </source>
</evidence>
<organism evidence="3 4">
    <name type="scientific">Fukomys damarensis</name>
    <name type="common">Damaraland mole rat</name>
    <name type="synonym">Cryptomys damarensis</name>
    <dbReference type="NCBI Taxonomy" id="885580"/>
    <lineage>
        <taxon>Eukaryota</taxon>
        <taxon>Metazoa</taxon>
        <taxon>Chordata</taxon>
        <taxon>Craniata</taxon>
        <taxon>Vertebrata</taxon>
        <taxon>Euteleostomi</taxon>
        <taxon>Mammalia</taxon>
        <taxon>Eutheria</taxon>
        <taxon>Euarchontoglires</taxon>
        <taxon>Glires</taxon>
        <taxon>Rodentia</taxon>
        <taxon>Hystricomorpha</taxon>
        <taxon>Bathyergidae</taxon>
        <taxon>Fukomys</taxon>
    </lineage>
</organism>
<dbReference type="Proteomes" id="UP000028990">
    <property type="component" value="Unassembled WGS sequence"/>
</dbReference>
<sequence>MDERGGVILDLLREKSTKNTGNGAGAITMAAAQAVQATAQMEERASRLKASSKAFKNNDFQLGKEFSMPREGAGCLSSSALMTTLTQNASSSASNSQSGQKSKNNKPAVIIILFFFVIVLKFFISNCCAGNLPADKGASRPGTEDLHPCSVRDADTLYLILTAETSKSQLDPAKPETRLHLPGRMPSPIA</sequence>
<reference evidence="3 4" key="1">
    <citation type="submission" date="2013-11" db="EMBL/GenBank/DDBJ databases">
        <title>The Damaraland mole rat (Fukomys damarensis) genome and evolution of African mole rats.</title>
        <authorList>
            <person name="Gladyshev V.N."/>
            <person name="Fang X."/>
        </authorList>
    </citation>
    <scope>NUCLEOTIDE SEQUENCE [LARGE SCALE GENOMIC DNA]</scope>
    <source>
        <tissue evidence="3">Liver</tissue>
    </source>
</reference>
<dbReference type="AlphaFoldDB" id="A0A091D9M6"/>
<feature type="region of interest" description="Disordered" evidence="1">
    <location>
        <begin position="169"/>
        <end position="190"/>
    </location>
</feature>
<feature type="transmembrane region" description="Helical" evidence="2">
    <location>
        <begin position="107"/>
        <end position="124"/>
    </location>
</feature>
<evidence type="ECO:0000256" key="2">
    <source>
        <dbReference type="SAM" id="Phobius"/>
    </source>
</evidence>
<dbReference type="EMBL" id="KN125026">
    <property type="protein sequence ID" value="KFO19541.1"/>
    <property type="molecule type" value="Genomic_DNA"/>
</dbReference>
<keyword evidence="2" id="KW-1133">Transmembrane helix</keyword>
<name>A0A091D9M6_FUKDA</name>
<evidence type="ECO:0000256" key="1">
    <source>
        <dbReference type="SAM" id="MobiDB-lite"/>
    </source>
</evidence>
<keyword evidence="2" id="KW-0472">Membrane</keyword>
<gene>
    <name evidence="3" type="ORF">H920_19126</name>
</gene>
<evidence type="ECO:0000313" key="4">
    <source>
        <dbReference type="Proteomes" id="UP000028990"/>
    </source>
</evidence>
<keyword evidence="4" id="KW-1185">Reference proteome</keyword>
<keyword evidence="2" id="KW-0812">Transmembrane</keyword>
<accession>A0A091D9M6</accession>
<proteinExistence type="predicted"/>